<reference evidence="1 2" key="1">
    <citation type="journal article" date="2019" name="Nat. Ecol. Evol.">
        <title>Megaphylogeny resolves global patterns of mushroom evolution.</title>
        <authorList>
            <person name="Varga T."/>
            <person name="Krizsan K."/>
            <person name="Foldi C."/>
            <person name="Dima B."/>
            <person name="Sanchez-Garcia M."/>
            <person name="Sanchez-Ramirez S."/>
            <person name="Szollosi G.J."/>
            <person name="Szarkandi J.G."/>
            <person name="Papp V."/>
            <person name="Albert L."/>
            <person name="Andreopoulos W."/>
            <person name="Angelini C."/>
            <person name="Antonin V."/>
            <person name="Barry K.W."/>
            <person name="Bougher N.L."/>
            <person name="Buchanan P."/>
            <person name="Buyck B."/>
            <person name="Bense V."/>
            <person name="Catcheside P."/>
            <person name="Chovatia M."/>
            <person name="Cooper J."/>
            <person name="Damon W."/>
            <person name="Desjardin D."/>
            <person name="Finy P."/>
            <person name="Geml J."/>
            <person name="Haridas S."/>
            <person name="Hughes K."/>
            <person name="Justo A."/>
            <person name="Karasinski D."/>
            <person name="Kautmanova I."/>
            <person name="Kiss B."/>
            <person name="Kocsube S."/>
            <person name="Kotiranta H."/>
            <person name="LaButti K.M."/>
            <person name="Lechner B.E."/>
            <person name="Liimatainen K."/>
            <person name="Lipzen A."/>
            <person name="Lukacs Z."/>
            <person name="Mihaltcheva S."/>
            <person name="Morgado L.N."/>
            <person name="Niskanen T."/>
            <person name="Noordeloos M.E."/>
            <person name="Ohm R.A."/>
            <person name="Ortiz-Santana B."/>
            <person name="Ovrebo C."/>
            <person name="Racz N."/>
            <person name="Riley R."/>
            <person name="Savchenko A."/>
            <person name="Shiryaev A."/>
            <person name="Soop K."/>
            <person name="Spirin V."/>
            <person name="Szebenyi C."/>
            <person name="Tomsovsky M."/>
            <person name="Tulloss R.E."/>
            <person name="Uehling J."/>
            <person name="Grigoriev I.V."/>
            <person name="Vagvolgyi C."/>
            <person name="Papp T."/>
            <person name="Martin F.M."/>
            <person name="Miettinen O."/>
            <person name="Hibbett D.S."/>
            <person name="Nagy L.G."/>
        </authorList>
    </citation>
    <scope>NUCLEOTIDE SEQUENCE [LARGE SCALE GENOMIC DNA]</scope>
    <source>
        <strain evidence="1 2">NL-1719</strain>
    </source>
</reference>
<protein>
    <submittedName>
        <fullName evidence="1">Uncharacterized protein</fullName>
    </submittedName>
</protein>
<dbReference type="Proteomes" id="UP000308600">
    <property type="component" value="Unassembled WGS sequence"/>
</dbReference>
<keyword evidence="2" id="KW-1185">Reference proteome</keyword>
<organism evidence="1 2">
    <name type="scientific">Pluteus cervinus</name>
    <dbReference type="NCBI Taxonomy" id="181527"/>
    <lineage>
        <taxon>Eukaryota</taxon>
        <taxon>Fungi</taxon>
        <taxon>Dikarya</taxon>
        <taxon>Basidiomycota</taxon>
        <taxon>Agaricomycotina</taxon>
        <taxon>Agaricomycetes</taxon>
        <taxon>Agaricomycetidae</taxon>
        <taxon>Agaricales</taxon>
        <taxon>Pluteineae</taxon>
        <taxon>Pluteaceae</taxon>
        <taxon>Pluteus</taxon>
    </lineage>
</organism>
<evidence type="ECO:0000313" key="2">
    <source>
        <dbReference type="Proteomes" id="UP000308600"/>
    </source>
</evidence>
<dbReference type="EMBL" id="ML209397">
    <property type="protein sequence ID" value="TFK58392.1"/>
    <property type="molecule type" value="Genomic_DNA"/>
</dbReference>
<gene>
    <name evidence="1" type="ORF">BDN72DRAFT_782146</name>
</gene>
<name>A0ACD2ZYI0_9AGAR</name>
<proteinExistence type="predicted"/>
<accession>A0ACD2ZYI0</accession>
<evidence type="ECO:0000313" key="1">
    <source>
        <dbReference type="EMBL" id="TFK58392.1"/>
    </source>
</evidence>
<sequence>MHLITLNDPDLLIGLWHGTLKPFGSDKPRNWEWRTLIGDAWEAHGKAVTLCAKYIPSSFGRTPRNPAEKINSGYKAWEFLIWIFWLGPVLLRHILPHQYWQNYCRFVQGCRIFNQYQITRNQLQHGHRLLLDFIDEFEDLYYQRQPERIHFVRQSIHLLSHLSSETVRLGPPAYYAQWTMETLIGNLGKEVRQPGNPFSNISERGVLRTQMNVVHAMFPDLELIEPQKPPKNSLYVGEGYRLLRAKDKVIRHVTEVEGKAIMEYWNTQGWPNSEAWPRAVRRWARLQLPNGQIARSKWGEERSRRKLRCTRMVKVRGLEEYAKFAEIYYYFELTFEPEIPGSFFLAVGSIFSSTESDQILRNNSMANINCYQYQGDADLMVFPVQSILSVVAMVPFFTVTAESIIQPKNKFFLVEKPGLELSIHLETLENDEEYNDGDTDEGE</sequence>